<dbReference type="SUPFAM" id="SSF56112">
    <property type="entry name" value="Protein kinase-like (PK-like)"/>
    <property type="match status" value="1"/>
</dbReference>
<dbReference type="GO" id="GO:0004674">
    <property type="term" value="F:protein serine/threonine kinase activity"/>
    <property type="evidence" value="ECO:0007669"/>
    <property type="project" value="UniProtKB-KW"/>
</dbReference>
<dbReference type="FunFam" id="1.10.510.10:FF:000468">
    <property type="entry name" value="PTI1-like tyrosine-protein kinase 3"/>
    <property type="match status" value="1"/>
</dbReference>
<dbReference type="GO" id="GO:0051707">
    <property type="term" value="P:response to other organism"/>
    <property type="evidence" value="ECO:0007669"/>
    <property type="project" value="UniProtKB-ARBA"/>
</dbReference>
<dbReference type="PROSITE" id="PS50011">
    <property type="entry name" value="PROTEIN_KINASE_DOM"/>
    <property type="match status" value="1"/>
</dbReference>
<evidence type="ECO:0000256" key="1">
    <source>
        <dbReference type="ARBA" id="ARBA00004162"/>
    </source>
</evidence>
<organism evidence="16 17">
    <name type="scientific">Lactuca sativa</name>
    <name type="common">Garden lettuce</name>
    <dbReference type="NCBI Taxonomy" id="4236"/>
    <lineage>
        <taxon>Eukaryota</taxon>
        <taxon>Viridiplantae</taxon>
        <taxon>Streptophyta</taxon>
        <taxon>Embryophyta</taxon>
        <taxon>Tracheophyta</taxon>
        <taxon>Spermatophyta</taxon>
        <taxon>Magnoliopsida</taxon>
        <taxon>eudicotyledons</taxon>
        <taxon>Gunneridae</taxon>
        <taxon>Pentapetalae</taxon>
        <taxon>asterids</taxon>
        <taxon>campanulids</taxon>
        <taxon>Asterales</taxon>
        <taxon>Asteraceae</taxon>
        <taxon>Cichorioideae</taxon>
        <taxon>Cichorieae</taxon>
        <taxon>Lactucinae</taxon>
        <taxon>Lactuca</taxon>
    </lineage>
</organism>
<keyword evidence="10" id="KW-1133">Transmembrane helix</keyword>
<keyword evidence="17" id="KW-1185">Reference proteome</keyword>
<keyword evidence="11" id="KW-0472">Membrane</keyword>
<comment type="subcellular location">
    <subcellularLocation>
        <location evidence="1">Cell membrane</location>
        <topology evidence="1">Single-pass membrane protein</topology>
    </subcellularLocation>
</comment>
<keyword evidence="12" id="KW-1015">Disulfide bond</keyword>
<dbReference type="PANTHER" id="PTHR27003">
    <property type="entry name" value="OS07G0166700 PROTEIN"/>
    <property type="match status" value="1"/>
</dbReference>
<evidence type="ECO:0000256" key="10">
    <source>
        <dbReference type="ARBA" id="ARBA00022989"/>
    </source>
</evidence>
<feature type="domain" description="Protein kinase" evidence="15">
    <location>
        <begin position="22"/>
        <end position="305"/>
    </location>
</feature>
<evidence type="ECO:0000259" key="15">
    <source>
        <dbReference type="PROSITE" id="PS50011"/>
    </source>
</evidence>
<evidence type="ECO:0000256" key="11">
    <source>
        <dbReference type="ARBA" id="ARBA00023136"/>
    </source>
</evidence>
<dbReference type="Gene3D" id="3.30.200.20">
    <property type="entry name" value="Phosphorylase Kinase, domain 1"/>
    <property type="match status" value="1"/>
</dbReference>
<dbReference type="SMART" id="SM00220">
    <property type="entry name" value="S_TKc"/>
    <property type="match status" value="1"/>
</dbReference>
<comment type="similarity">
    <text evidence="14">Belongs to the protein kinase superfamily.</text>
</comment>
<sequence length="390" mass="43676">MSLIRESQHLHVPFRDIKFATKNFTTLIGSGGFGYVYKGELSLSGKLTSVAVKRLPNNNNHSGQGLKEFLTEIQLLSRYKHPNLVSLLGYCDEDDEKILIYEYASYGSLDRYLSMSNTTFPLTWKQRISICIGAARGLDYLHNHVAENHRVIHRDIKSANILLDHNWKAMISDLGLSKIGRANENESYLITNVAGTHGYCDPVYMKTGILTKESDVYSFGVVLFEVLCGRPCFMNVDGEERFLPKLAQTCYERGNLNDIIDHDLKKQMASDSLNMVSKIAYQCLQNDRKQRPSMGLVVEKLEKALDLQEVDEKSAPQIVESIVTPLVLSASAGGIRLCFALQIKPNTFNVTSLIHGKIPSHTGNDALSILFHRAATQNRPSLAKEDTHVN</sequence>
<keyword evidence="6" id="KW-0732">Signal</keyword>
<accession>A0A9R1XVA8</accession>
<evidence type="ECO:0000256" key="6">
    <source>
        <dbReference type="ARBA" id="ARBA00022729"/>
    </source>
</evidence>
<dbReference type="CDD" id="cd14066">
    <property type="entry name" value="STKc_IRAK"/>
    <property type="match status" value="1"/>
</dbReference>
<evidence type="ECO:0000256" key="2">
    <source>
        <dbReference type="ARBA" id="ARBA00022475"/>
    </source>
</evidence>
<dbReference type="GO" id="GO:0005886">
    <property type="term" value="C:plasma membrane"/>
    <property type="evidence" value="ECO:0000318"/>
    <property type="project" value="GO_Central"/>
</dbReference>
<evidence type="ECO:0000256" key="3">
    <source>
        <dbReference type="ARBA" id="ARBA00022527"/>
    </source>
</evidence>
<dbReference type="PANTHER" id="PTHR27003:SF475">
    <property type="entry name" value="PROTEIN KINASE DOMAIN-CONTAINING PROTEIN"/>
    <property type="match status" value="1"/>
</dbReference>
<dbReference type="PROSITE" id="PS00107">
    <property type="entry name" value="PROTEIN_KINASE_ATP"/>
    <property type="match status" value="1"/>
</dbReference>
<dbReference type="GO" id="GO:0004672">
    <property type="term" value="F:protein kinase activity"/>
    <property type="evidence" value="ECO:0000318"/>
    <property type="project" value="GO_Central"/>
</dbReference>
<feature type="binding site" evidence="13">
    <location>
        <position position="53"/>
    </location>
    <ligand>
        <name>ATP</name>
        <dbReference type="ChEBI" id="CHEBI:30616"/>
    </ligand>
</feature>
<dbReference type="GO" id="GO:0005524">
    <property type="term" value="F:ATP binding"/>
    <property type="evidence" value="ECO:0007669"/>
    <property type="project" value="UniProtKB-UniRule"/>
</dbReference>
<dbReference type="Gene3D" id="1.10.510.10">
    <property type="entry name" value="Transferase(Phosphotransferase) domain 1"/>
    <property type="match status" value="1"/>
</dbReference>
<evidence type="ECO:0000256" key="13">
    <source>
        <dbReference type="PROSITE-ProRule" id="PRU10141"/>
    </source>
</evidence>
<dbReference type="Pfam" id="PF07714">
    <property type="entry name" value="PK_Tyr_Ser-Thr"/>
    <property type="match status" value="1"/>
</dbReference>
<protein>
    <recommendedName>
        <fullName evidence="15">Protein kinase domain-containing protein</fullName>
    </recommendedName>
</protein>
<keyword evidence="2" id="KW-1003">Cell membrane</keyword>
<evidence type="ECO:0000256" key="8">
    <source>
        <dbReference type="ARBA" id="ARBA00022777"/>
    </source>
</evidence>
<keyword evidence="5" id="KW-0812">Transmembrane</keyword>
<keyword evidence="9 13" id="KW-0067">ATP-binding</keyword>
<dbReference type="PROSITE" id="PS00108">
    <property type="entry name" value="PROTEIN_KINASE_ST"/>
    <property type="match status" value="1"/>
</dbReference>
<keyword evidence="3 14" id="KW-0723">Serine/threonine-protein kinase</keyword>
<dbReference type="InterPro" id="IPR017441">
    <property type="entry name" value="Protein_kinase_ATP_BS"/>
</dbReference>
<dbReference type="Proteomes" id="UP000235145">
    <property type="component" value="Unassembled WGS sequence"/>
</dbReference>
<evidence type="ECO:0000256" key="12">
    <source>
        <dbReference type="ARBA" id="ARBA00023157"/>
    </source>
</evidence>
<dbReference type="InterPro" id="IPR000719">
    <property type="entry name" value="Prot_kinase_dom"/>
</dbReference>
<dbReference type="InterPro" id="IPR001245">
    <property type="entry name" value="Ser-Thr/Tyr_kinase_cat_dom"/>
</dbReference>
<name>A0A9R1XVA8_LACSA</name>
<dbReference type="InterPro" id="IPR008271">
    <property type="entry name" value="Ser/Thr_kinase_AS"/>
</dbReference>
<evidence type="ECO:0000256" key="9">
    <source>
        <dbReference type="ARBA" id="ARBA00022840"/>
    </source>
</evidence>
<evidence type="ECO:0000256" key="4">
    <source>
        <dbReference type="ARBA" id="ARBA00022679"/>
    </source>
</evidence>
<keyword evidence="4" id="KW-0808">Transferase</keyword>
<dbReference type="GO" id="GO:0004714">
    <property type="term" value="F:transmembrane receptor protein tyrosine kinase activity"/>
    <property type="evidence" value="ECO:0007669"/>
    <property type="project" value="InterPro"/>
</dbReference>
<keyword evidence="8" id="KW-0418">Kinase</keyword>
<dbReference type="InterPro" id="IPR011009">
    <property type="entry name" value="Kinase-like_dom_sf"/>
</dbReference>
<proteinExistence type="inferred from homology"/>
<evidence type="ECO:0000256" key="14">
    <source>
        <dbReference type="RuleBase" id="RU000304"/>
    </source>
</evidence>
<comment type="caution">
    <text evidence="16">The sequence shown here is derived from an EMBL/GenBank/DDBJ whole genome shotgun (WGS) entry which is preliminary data.</text>
</comment>
<reference evidence="16 17" key="1">
    <citation type="journal article" date="2017" name="Nat. Commun.">
        <title>Genome assembly with in vitro proximity ligation data and whole-genome triplication in lettuce.</title>
        <authorList>
            <person name="Reyes-Chin-Wo S."/>
            <person name="Wang Z."/>
            <person name="Yang X."/>
            <person name="Kozik A."/>
            <person name="Arikit S."/>
            <person name="Song C."/>
            <person name="Xia L."/>
            <person name="Froenicke L."/>
            <person name="Lavelle D.O."/>
            <person name="Truco M.J."/>
            <person name="Xia R."/>
            <person name="Zhu S."/>
            <person name="Xu C."/>
            <person name="Xu H."/>
            <person name="Xu X."/>
            <person name="Cox K."/>
            <person name="Korf I."/>
            <person name="Meyers B.C."/>
            <person name="Michelmore R.W."/>
        </authorList>
    </citation>
    <scope>NUCLEOTIDE SEQUENCE [LARGE SCALE GENOMIC DNA]</scope>
    <source>
        <strain evidence="17">cv. Salinas</strain>
        <tissue evidence="16">Seedlings</tissue>
    </source>
</reference>
<evidence type="ECO:0000256" key="5">
    <source>
        <dbReference type="ARBA" id="ARBA00022692"/>
    </source>
</evidence>
<dbReference type="InterPro" id="IPR045272">
    <property type="entry name" value="ANXUR1/2-like"/>
</dbReference>
<evidence type="ECO:0000256" key="7">
    <source>
        <dbReference type="ARBA" id="ARBA00022741"/>
    </source>
</evidence>
<keyword evidence="7 13" id="KW-0547">Nucleotide-binding</keyword>
<dbReference type="EMBL" id="NBSK02000002">
    <property type="protein sequence ID" value="KAJ0220547.1"/>
    <property type="molecule type" value="Genomic_DNA"/>
</dbReference>
<dbReference type="AlphaFoldDB" id="A0A9R1XVA8"/>
<gene>
    <name evidence="16" type="ORF">LSAT_V11C200070850</name>
</gene>
<evidence type="ECO:0000313" key="17">
    <source>
        <dbReference type="Proteomes" id="UP000235145"/>
    </source>
</evidence>
<dbReference type="FunFam" id="3.30.200.20:FF:000039">
    <property type="entry name" value="receptor-like protein kinase FERONIA"/>
    <property type="match status" value="1"/>
</dbReference>
<evidence type="ECO:0000313" key="16">
    <source>
        <dbReference type="EMBL" id="KAJ0220547.1"/>
    </source>
</evidence>